<evidence type="ECO:0000256" key="1">
    <source>
        <dbReference type="ARBA" id="ARBA00007797"/>
    </source>
</evidence>
<dbReference type="Pfam" id="PF03914">
    <property type="entry name" value="CBF"/>
    <property type="match status" value="1"/>
</dbReference>
<gene>
    <name evidence="4" type="ORF">C922_00556</name>
</gene>
<comment type="similarity">
    <text evidence="1">Belongs to the CBF/MAK21 family.</text>
</comment>
<dbReference type="Proteomes" id="UP000030640">
    <property type="component" value="Unassembled WGS sequence"/>
</dbReference>
<dbReference type="GO" id="GO:0030692">
    <property type="term" value="C:Noc4p-Nop14p complex"/>
    <property type="evidence" value="ECO:0007669"/>
    <property type="project" value="TreeGrafter"/>
</dbReference>
<dbReference type="AlphaFoldDB" id="W7AC19"/>
<feature type="compositionally biased region" description="Acidic residues" evidence="2">
    <location>
        <begin position="770"/>
        <end position="783"/>
    </location>
</feature>
<feature type="region of interest" description="Disordered" evidence="2">
    <location>
        <begin position="742"/>
        <end position="789"/>
    </location>
</feature>
<dbReference type="InterPro" id="IPR005612">
    <property type="entry name" value="CCAAT-binding_factor"/>
</dbReference>
<proteinExistence type="inferred from homology"/>
<dbReference type="RefSeq" id="XP_008814394.1">
    <property type="nucleotide sequence ID" value="XM_008816172.1"/>
</dbReference>
<dbReference type="EMBL" id="KI965461">
    <property type="protein sequence ID" value="EUD68868.1"/>
    <property type="molecule type" value="Genomic_DNA"/>
</dbReference>
<protein>
    <recommendedName>
        <fullName evidence="3">CCAAT-binding factor domain-containing protein</fullName>
    </recommendedName>
</protein>
<dbReference type="GeneID" id="20035830"/>
<keyword evidence="5" id="KW-1185">Reference proteome</keyword>
<reference evidence="4 5" key="1">
    <citation type="submission" date="2013-02" db="EMBL/GenBank/DDBJ databases">
        <title>The Genome Sequence of Plasmodium inui San Antonio 1.</title>
        <authorList>
            <consortium name="The Broad Institute Genome Sequencing Platform"/>
            <consortium name="The Broad Institute Genome Sequencing Center for Infectious Disease"/>
            <person name="Neafsey D."/>
            <person name="Cheeseman I."/>
            <person name="Volkman S."/>
            <person name="Adams J."/>
            <person name="Walker B."/>
            <person name="Young S.K."/>
            <person name="Zeng Q."/>
            <person name="Gargeya S."/>
            <person name="Fitzgerald M."/>
            <person name="Haas B."/>
            <person name="Abouelleil A."/>
            <person name="Alvarado L."/>
            <person name="Arachchi H.M."/>
            <person name="Berlin A.M."/>
            <person name="Chapman S.B."/>
            <person name="Dewar J."/>
            <person name="Goldberg J."/>
            <person name="Griggs A."/>
            <person name="Gujja S."/>
            <person name="Hansen M."/>
            <person name="Howarth C."/>
            <person name="Imamovic A."/>
            <person name="Larimer J."/>
            <person name="McCowan C."/>
            <person name="Murphy C."/>
            <person name="Neiman D."/>
            <person name="Pearson M."/>
            <person name="Priest M."/>
            <person name="Roberts A."/>
            <person name="Saif S."/>
            <person name="Shea T."/>
            <person name="Sisk P."/>
            <person name="Sykes S."/>
            <person name="Wortman J."/>
            <person name="Nusbaum C."/>
            <person name="Birren B."/>
        </authorList>
    </citation>
    <scope>NUCLEOTIDE SEQUENCE [LARGE SCALE GENOMIC DNA]</scope>
    <source>
        <strain evidence="4 5">San Antonio 1</strain>
    </source>
</reference>
<accession>W7AC19</accession>
<name>W7AC19_9APIC</name>
<dbReference type="InterPro" id="IPR027193">
    <property type="entry name" value="Noc4"/>
</dbReference>
<dbReference type="PANTHER" id="PTHR12455:SF0">
    <property type="entry name" value="NUCLEOLAR COMPLEX PROTEIN 4 HOMOLOG"/>
    <property type="match status" value="1"/>
</dbReference>
<dbReference type="OrthoDB" id="378151at2759"/>
<dbReference type="VEuPathDB" id="PlasmoDB:C922_00556"/>
<dbReference type="PANTHER" id="PTHR12455">
    <property type="entry name" value="NUCLEOLAR COMPLEX PROTEIN 4"/>
    <property type="match status" value="1"/>
</dbReference>
<feature type="compositionally biased region" description="Acidic residues" evidence="2">
    <location>
        <begin position="574"/>
        <end position="587"/>
    </location>
</feature>
<dbReference type="GO" id="GO:0032040">
    <property type="term" value="C:small-subunit processome"/>
    <property type="evidence" value="ECO:0007669"/>
    <property type="project" value="TreeGrafter"/>
</dbReference>
<evidence type="ECO:0000313" key="5">
    <source>
        <dbReference type="Proteomes" id="UP000030640"/>
    </source>
</evidence>
<evidence type="ECO:0000313" key="4">
    <source>
        <dbReference type="EMBL" id="EUD68868.1"/>
    </source>
</evidence>
<organism evidence="4 5">
    <name type="scientific">Plasmodium inui San Antonio 1</name>
    <dbReference type="NCBI Taxonomy" id="1237626"/>
    <lineage>
        <taxon>Eukaryota</taxon>
        <taxon>Sar</taxon>
        <taxon>Alveolata</taxon>
        <taxon>Apicomplexa</taxon>
        <taxon>Aconoidasida</taxon>
        <taxon>Haemosporida</taxon>
        <taxon>Plasmodiidae</taxon>
        <taxon>Plasmodium</taxon>
        <taxon>Plasmodium (Plasmodium)</taxon>
    </lineage>
</organism>
<feature type="compositionally biased region" description="Basic and acidic residues" evidence="2">
    <location>
        <begin position="604"/>
        <end position="613"/>
    </location>
</feature>
<evidence type="ECO:0000259" key="3">
    <source>
        <dbReference type="Pfam" id="PF03914"/>
    </source>
</evidence>
<sequence length="964" mass="110775">MVKTATENNPCASVASDICALFTALQNDNSKKAILTNLTKLFLLLYNERLKRKLLYGSREETRCSDDEEDNASLRRIFKNDLIILDTGKKDYTKYELWLNECYDKFLNMLFELLSHSDEVLVTKSLSLLFGSLQFESKIYNRITTEMGKGASQVGTNLHSKIPTHVRGTPRNETNIASHWGDGRPKFIKQNEMKSNLMKAFPIKLFRKIIFHLLKIDQISISTIKYICKIYLCFYYDLNYYFLSILKSFCILRKDLRDEKFYGDDVVAREDHLSAERGHNEGFTTKEQVGRGGKDILRDNPNTNLFIFSILINSIKPEKKTKDAHIRRKDYLKRGRIDELFFDLNDEELRGLAKRKKKKRRIFRRKEEKMPYDKVEMKKTFYNYDTDDSIVHSSGEESDGASSREGDSSTGVSDTGQGANFLRNANLMHGTSFSDEEFDPDKVEDYVISPKRKKKIQLKLKNRKNNLFISENVDKRIYARLYTSCWFYFITSFNHRHSMVLQLLHSIPLFVFPYTNNPFYLIDFFNYSFYSSQGLYTSLAALPGMFYILTDLNVGNLLQGGGGTGKSEEGSDRIDEEMNGGESEEEGEGKNEEPTEQRIAPKRNHPDEGENKLNDNMYTDYYKRLFELITPASFYYADTSFLKIIHASIKNQMIPLHYVISFLKKLLRVACLTSYNVSINILSVVYDSMNYFHSELKEAMSLSASVFMNLEIKEDLFCYQDLGKNFEKKKIVQMLCDGDEGDTDGNVDRNGDGNADENADGNVDRNGDGNADENADGNTDENADGNADGIAEGEFMTSLVHSEGEDECDHQVAAPNGVDNHLCAELRVTEKDITLLQATDATPELNSTKKLFSLQECLPDKYQINLNTLNRKELYMANHIFYEIILLNNHLCENLKQYSNVYHYSFGSDSFAKPQTFYTNPSKLNLQMESSLFGFLKNFLSFKKRKEADIVPCVERKGFSTVFL</sequence>
<feature type="region of interest" description="Disordered" evidence="2">
    <location>
        <begin position="388"/>
        <end position="415"/>
    </location>
</feature>
<evidence type="ECO:0000256" key="2">
    <source>
        <dbReference type="SAM" id="MobiDB-lite"/>
    </source>
</evidence>
<dbReference type="GO" id="GO:0042254">
    <property type="term" value="P:ribosome biogenesis"/>
    <property type="evidence" value="ECO:0007669"/>
    <property type="project" value="InterPro"/>
</dbReference>
<feature type="domain" description="CCAAT-binding factor" evidence="3">
    <location>
        <begin position="617"/>
        <end position="703"/>
    </location>
</feature>
<feature type="region of interest" description="Disordered" evidence="2">
    <location>
        <begin position="560"/>
        <end position="613"/>
    </location>
</feature>